<accession>A0ABM7QCQ7</accession>
<dbReference type="NCBIfam" id="NF041043">
    <property type="entry name" value="BPSS1780_fam"/>
    <property type="match status" value="1"/>
</dbReference>
<feature type="transmembrane region" description="Helical" evidence="1">
    <location>
        <begin position="29"/>
        <end position="54"/>
    </location>
</feature>
<feature type="transmembrane region" description="Helical" evidence="1">
    <location>
        <begin position="66"/>
        <end position="92"/>
    </location>
</feature>
<sequence>MQVRHVPARQGLAWFRDAINLGSRNPKAVFGAALLLIGAMYLFVVVLGLAATLFGRGQGAAASGALMGVAAVMTLALMMLMPILLGGLMHVIREVEAGRPARATDLFAPFKSGRLPQLATLGVLQVVVAIVFGLLLVSITGTDYVKEYMAAMRDISTLMTMPEPRHPILLFVLQVGYNYFTYVAMLLAVPLVLFSRVSVMDAVRGALRASVSNVAPNLLAAVLFVLGTVVAVVVVVLVAVLLGALGALVHPIVGGVLSSAVLLAFGTALLVVLAGGSYFAWRDTFEGEGMPPPPFRGIEA</sequence>
<gene>
    <name evidence="2" type="ORF">LYSHEL_12120</name>
</gene>
<dbReference type="Proteomes" id="UP000680514">
    <property type="component" value="Chromosome"/>
</dbReference>
<organism evidence="2 3">
    <name type="scientific">Lysobacter helvus</name>
    <dbReference type="NCBI Taxonomy" id="2675059"/>
    <lineage>
        <taxon>Bacteria</taxon>
        <taxon>Pseudomonadati</taxon>
        <taxon>Pseudomonadota</taxon>
        <taxon>Gammaproteobacteria</taxon>
        <taxon>Lysobacterales</taxon>
        <taxon>Lysobacteraceae</taxon>
        <taxon>Lysobacter</taxon>
    </lineage>
</organism>
<feature type="transmembrane region" description="Helical" evidence="1">
    <location>
        <begin position="118"/>
        <end position="139"/>
    </location>
</feature>
<feature type="transmembrane region" description="Helical" evidence="1">
    <location>
        <begin position="260"/>
        <end position="281"/>
    </location>
</feature>
<feature type="transmembrane region" description="Helical" evidence="1">
    <location>
        <begin position="179"/>
        <end position="197"/>
    </location>
</feature>
<evidence type="ECO:0000313" key="2">
    <source>
        <dbReference type="EMBL" id="BCT95341.1"/>
    </source>
</evidence>
<evidence type="ECO:0000256" key="1">
    <source>
        <dbReference type="SAM" id="Phobius"/>
    </source>
</evidence>
<keyword evidence="1" id="KW-1133">Transmembrane helix</keyword>
<keyword evidence="1" id="KW-0812">Transmembrane</keyword>
<dbReference type="InterPro" id="IPR047798">
    <property type="entry name" value="BPSS1780-like"/>
</dbReference>
<protein>
    <recommendedName>
        <fullName evidence="4">Transmembrane protein</fullName>
    </recommendedName>
</protein>
<reference evidence="2 3" key="1">
    <citation type="submission" date="2021-03" db="EMBL/GenBank/DDBJ databases">
        <title>Complete Genome Sequences of Two Lysobacter Strains Isolated from Sea Water (Lysobacter caseinilyticus) and Soil (Lysobacter helvus) in South Korea.</title>
        <authorList>
            <person name="Watanabe Y."/>
            <person name="Arakawa K."/>
        </authorList>
    </citation>
    <scope>NUCLEOTIDE SEQUENCE [LARGE SCALE GENOMIC DNA]</scope>
    <source>
        <strain evidence="2 3">D10</strain>
    </source>
</reference>
<evidence type="ECO:0000313" key="3">
    <source>
        <dbReference type="Proteomes" id="UP000680514"/>
    </source>
</evidence>
<keyword evidence="1" id="KW-0472">Membrane</keyword>
<name>A0ABM7QCQ7_9GAMM</name>
<evidence type="ECO:0008006" key="4">
    <source>
        <dbReference type="Google" id="ProtNLM"/>
    </source>
</evidence>
<dbReference type="RefSeq" id="WP_213436753.1">
    <property type="nucleotide sequence ID" value="NZ_AP024546.1"/>
</dbReference>
<keyword evidence="3" id="KW-1185">Reference proteome</keyword>
<proteinExistence type="predicted"/>
<dbReference type="EMBL" id="AP024546">
    <property type="protein sequence ID" value="BCT95341.1"/>
    <property type="molecule type" value="Genomic_DNA"/>
</dbReference>
<feature type="transmembrane region" description="Helical" evidence="1">
    <location>
        <begin position="218"/>
        <end position="248"/>
    </location>
</feature>